<evidence type="ECO:0000256" key="2">
    <source>
        <dbReference type="SAM" id="Phobius"/>
    </source>
</evidence>
<dbReference type="AlphaFoldDB" id="A0A6A8GHE7"/>
<dbReference type="Proteomes" id="UP000439022">
    <property type="component" value="Unassembled WGS sequence"/>
</dbReference>
<gene>
    <name evidence="3" type="ORF">GJR96_09775</name>
</gene>
<evidence type="ECO:0000313" key="3">
    <source>
        <dbReference type="EMBL" id="MRX22241.1"/>
    </source>
</evidence>
<feature type="transmembrane region" description="Helical" evidence="2">
    <location>
        <begin position="58"/>
        <end position="80"/>
    </location>
</feature>
<dbReference type="InterPro" id="IPR014509">
    <property type="entry name" value="YjdF-like"/>
</dbReference>
<feature type="transmembrane region" description="Helical" evidence="2">
    <location>
        <begin position="30"/>
        <end position="52"/>
    </location>
</feature>
<dbReference type="Pfam" id="PF09997">
    <property type="entry name" value="DUF2238"/>
    <property type="match status" value="1"/>
</dbReference>
<feature type="region of interest" description="Disordered" evidence="1">
    <location>
        <begin position="156"/>
        <end position="197"/>
    </location>
</feature>
<comment type="caution">
    <text evidence="3">The sequence shown here is derived from an EMBL/GenBank/DDBJ whole genome shotgun (WGS) entry which is preliminary data.</text>
</comment>
<dbReference type="EMBL" id="WKJO01000001">
    <property type="protein sequence ID" value="MRX22241.1"/>
    <property type="molecule type" value="Genomic_DNA"/>
</dbReference>
<keyword evidence="4" id="KW-1185">Reference proteome</keyword>
<name>A0A6A8GHE7_9EURY</name>
<sequence length="197" mass="21306">MDSVQPAERPADDGTSQAAMSRVALSREPWLWAFVGLWALFVSGLHFGGLAYGIYTKIWWWDLLTHSLSGFGVAGVLFLVFPRTFDGNRAPVVVAGIIFAIGAGFELYEYLFKDFWYGWSAAYYAEDTATDLVVDVLGALAFVVLVDGVVQFTSDAQRRPDSQPPGNHANIRSDGGGASVRSGDDASSSGDDAPSRR</sequence>
<feature type="transmembrane region" description="Helical" evidence="2">
    <location>
        <begin position="92"/>
        <end position="112"/>
    </location>
</feature>
<protein>
    <submittedName>
        <fullName evidence="3">Uncharacterized protein</fullName>
    </submittedName>
</protein>
<reference evidence="3 4" key="1">
    <citation type="submission" date="2019-11" db="EMBL/GenBank/DDBJ databases">
        <title>Whole genome sequence of Haloferax sp. MBLA0076.</title>
        <authorList>
            <person name="Seo M.-J."/>
            <person name="Cho E.-S."/>
        </authorList>
    </citation>
    <scope>NUCLEOTIDE SEQUENCE [LARGE SCALE GENOMIC DNA]</scope>
    <source>
        <strain evidence="3 4">MBLA0076</strain>
    </source>
</reference>
<feature type="compositionally biased region" description="Low complexity" evidence="1">
    <location>
        <begin position="179"/>
        <end position="197"/>
    </location>
</feature>
<keyword evidence="2" id="KW-1133">Transmembrane helix</keyword>
<proteinExistence type="predicted"/>
<evidence type="ECO:0000313" key="4">
    <source>
        <dbReference type="Proteomes" id="UP000439022"/>
    </source>
</evidence>
<feature type="transmembrane region" description="Helical" evidence="2">
    <location>
        <begin position="132"/>
        <end position="150"/>
    </location>
</feature>
<accession>A0A6A8GHE7</accession>
<organism evidence="3 4">
    <name type="scientific">Haloferax litoreum</name>
    <dbReference type="NCBI Taxonomy" id="2666140"/>
    <lineage>
        <taxon>Archaea</taxon>
        <taxon>Methanobacteriati</taxon>
        <taxon>Methanobacteriota</taxon>
        <taxon>Stenosarchaea group</taxon>
        <taxon>Halobacteria</taxon>
        <taxon>Halobacteriales</taxon>
        <taxon>Haloferacaceae</taxon>
        <taxon>Haloferax</taxon>
    </lineage>
</organism>
<keyword evidence="2" id="KW-0812">Transmembrane</keyword>
<evidence type="ECO:0000256" key="1">
    <source>
        <dbReference type="SAM" id="MobiDB-lite"/>
    </source>
</evidence>
<keyword evidence="2" id="KW-0472">Membrane</keyword>